<dbReference type="Proteomes" id="UP000594454">
    <property type="component" value="Chromosome 4"/>
</dbReference>
<dbReference type="Pfam" id="PF06477">
    <property type="entry name" value="DUF1091"/>
    <property type="match status" value="1"/>
</dbReference>
<proteinExistence type="predicted"/>
<evidence type="ECO:0000313" key="2">
    <source>
        <dbReference type="Proteomes" id="UP000594454"/>
    </source>
</evidence>
<accession>A0A7R8UU61</accession>
<reference evidence="1 2" key="1">
    <citation type="submission" date="2020-11" db="EMBL/GenBank/DDBJ databases">
        <authorList>
            <person name="Wallbank WR R."/>
            <person name="Pardo Diaz C."/>
            <person name="Kozak K."/>
            <person name="Martin S."/>
            <person name="Jiggins C."/>
            <person name="Moest M."/>
            <person name="Warren A I."/>
            <person name="Generalovic N T."/>
            <person name="Byers J.R.P. K."/>
            <person name="Montejo-Kovacevich G."/>
            <person name="Yen C E."/>
        </authorList>
    </citation>
    <scope>NUCLEOTIDE SEQUENCE [LARGE SCALE GENOMIC DNA]</scope>
</reference>
<name>A0A7R8UU61_HERIL</name>
<gene>
    <name evidence="1" type="ORF">HERILL_LOCUS9838</name>
</gene>
<dbReference type="InParanoid" id="A0A7R8UU61"/>
<organism evidence="1 2">
    <name type="scientific">Hermetia illucens</name>
    <name type="common">Black soldier fly</name>
    <dbReference type="NCBI Taxonomy" id="343691"/>
    <lineage>
        <taxon>Eukaryota</taxon>
        <taxon>Metazoa</taxon>
        <taxon>Ecdysozoa</taxon>
        <taxon>Arthropoda</taxon>
        <taxon>Hexapoda</taxon>
        <taxon>Insecta</taxon>
        <taxon>Pterygota</taxon>
        <taxon>Neoptera</taxon>
        <taxon>Endopterygota</taxon>
        <taxon>Diptera</taxon>
        <taxon>Brachycera</taxon>
        <taxon>Stratiomyomorpha</taxon>
        <taxon>Stratiomyidae</taxon>
        <taxon>Hermetiinae</taxon>
        <taxon>Hermetia</taxon>
    </lineage>
</organism>
<dbReference type="InterPro" id="IPR010512">
    <property type="entry name" value="DUF1091"/>
</dbReference>
<protein>
    <submittedName>
        <fullName evidence="1">Uncharacterized protein</fullName>
    </submittedName>
</protein>
<sequence length="147" mass="16884">MDYGSWAYPDYASVNFSIVNGLVNIDADLYKNLENPSVRIINVERGHKLFKTWINISFKACQLRNLMKRNHVAFLVNDIIRKHSNFDVACRYLPGHYYLRNYYPGSADNPLYFLYKPNSVVSLNVSLFDGKGLMLASFRSSFKAAAN</sequence>
<dbReference type="AlphaFoldDB" id="A0A7R8UU61"/>
<dbReference type="EMBL" id="LR899012">
    <property type="protein sequence ID" value="CAD7087114.1"/>
    <property type="molecule type" value="Genomic_DNA"/>
</dbReference>
<evidence type="ECO:0000313" key="1">
    <source>
        <dbReference type="EMBL" id="CAD7087114.1"/>
    </source>
</evidence>
<keyword evidence="2" id="KW-1185">Reference proteome</keyword>